<gene>
    <name evidence="1" type="ORF">DR999_PMT13938</name>
</gene>
<keyword evidence="2" id="KW-1185">Reference proteome</keyword>
<reference evidence="1 2" key="1">
    <citation type="submission" date="2019-04" db="EMBL/GenBank/DDBJ databases">
        <title>Draft genome of the big-headed turtle Platysternon megacephalum.</title>
        <authorList>
            <person name="Gong S."/>
        </authorList>
    </citation>
    <scope>NUCLEOTIDE SEQUENCE [LARGE SCALE GENOMIC DNA]</scope>
    <source>
        <strain evidence="1">DO16091913</strain>
        <tissue evidence="1">Muscle</tissue>
    </source>
</reference>
<dbReference type="GO" id="GO:0016301">
    <property type="term" value="F:kinase activity"/>
    <property type="evidence" value="ECO:0007669"/>
    <property type="project" value="UniProtKB-KW"/>
</dbReference>
<reference evidence="1 2" key="2">
    <citation type="submission" date="2019-04" db="EMBL/GenBank/DDBJ databases">
        <title>The genome sequence of big-headed turtle.</title>
        <authorList>
            <person name="Gong S."/>
        </authorList>
    </citation>
    <scope>NUCLEOTIDE SEQUENCE [LARGE SCALE GENOMIC DNA]</scope>
    <source>
        <strain evidence="1">DO16091913</strain>
        <tissue evidence="1">Muscle</tissue>
    </source>
</reference>
<dbReference type="OrthoDB" id="9898017at2759"/>
<accession>A0A4D9DZJ8</accession>
<dbReference type="Gene3D" id="2.60.40.10">
    <property type="entry name" value="Immunoglobulins"/>
    <property type="match status" value="1"/>
</dbReference>
<proteinExistence type="predicted"/>
<keyword evidence="1" id="KW-0418">Kinase</keyword>
<organism evidence="1 2">
    <name type="scientific">Platysternon megacephalum</name>
    <name type="common">big-headed turtle</name>
    <dbReference type="NCBI Taxonomy" id="55544"/>
    <lineage>
        <taxon>Eukaryota</taxon>
        <taxon>Metazoa</taxon>
        <taxon>Chordata</taxon>
        <taxon>Craniata</taxon>
        <taxon>Vertebrata</taxon>
        <taxon>Euteleostomi</taxon>
        <taxon>Archelosauria</taxon>
        <taxon>Testudinata</taxon>
        <taxon>Testudines</taxon>
        <taxon>Cryptodira</taxon>
        <taxon>Durocryptodira</taxon>
        <taxon>Testudinoidea</taxon>
        <taxon>Platysternidae</taxon>
        <taxon>Platysternon</taxon>
    </lineage>
</organism>
<dbReference type="STRING" id="55544.A0A4D9DZJ8"/>
<sequence length="109" mass="12645">MSSMTFSSHYILYQLLGLANLMQCYRNNDHDRETFHQHHNLSWEHQGVWRQAFEPDIKLSNTEIWWTKVGVSGVVHEFNGDKDHLKDPDEMFKGQTAVFAEQVIGGNAP</sequence>
<dbReference type="InterPro" id="IPR013783">
    <property type="entry name" value="Ig-like_fold"/>
</dbReference>
<evidence type="ECO:0000313" key="2">
    <source>
        <dbReference type="Proteomes" id="UP000297703"/>
    </source>
</evidence>
<dbReference type="Proteomes" id="UP000297703">
    <property type="component" value="Unassembled WGS sequence"/>
</dbReference>
<comment type="caution">
    <text evidence="1">The sequence shown here is derived from an EMBL/GenBank/DDBJ whole genome shotgun (WGS) entry which is preliminary data.</text>
</comment>
<name>A0A4D9DZJ8_9SAUR</name>
<protein>
    <submittedName>
        <fullName evidence="1">Alpha-protein kinase 3</fullName>
    </submittedName>
</protein>
<keyword evidence="1" id="KW-0808">Transferase</keyword>
<dbReference type="EMBL" id="QXTE01000155">
    <property type="protein sequence ID" value="TFK03636.1"/>
    <property type="molecule type" value="Genomic_DNA"/>
</dbReference>
<dbReference type="AlphaFoldDB" id="A0A4D9DZJ8"/>
<evidence type="ECO:0000313" key="1">
    <source>
        <dbReference type="EMBL" id="TFK03636.1"/>
    </source>
</evidence>